<proteinExistence type="predicted"/>
<protein>
    <submittedName>
        <fullName evidence="1">Uncharacterized protein</fullName>
    </submittedName>
</protein>
<evidence type="ECO:0000313" key="1">
    <source>
        <dbReference type="EMBL" id="DAF87261.1"/>
    </source>
</evidence>
<organism evidence="1">
    <name type="scientific">Siphoviridae sp. ctDsE1</name>
    <dbReference type="NCBI Taxonomy" id="2825390"/>
    <lineage>
        <taxon>Viruses</taxon>
        <taxon>Duplodnaviria</taxon>
        <taxon>Heunggongvirae</taxon>
        <taxon>Uroviricota</taxon>
        <taxon>Caudoviricetes</taxon>
    </lineage>
</organism>
<sequence length="142" mass="16017">MTRAEIVKQLEDLKHDREYACKAFFFKSKEDQRALAEADVQALDAAIEALALPEPDKDDIVLMIMASELRAWLSGDAGCRQYNRRLFVHNLGLLLSQTRRDVTSCSIHDEVVTIHYANGYARDVDVTADSYMAIIKDVLNAV</sequence>
<name>A0A8S5TYI4_9CAUD</name>
<dbReference type="EMBL" id="BK015961">
    <property type="protein sequence ID" value="DAF87261.1"/>
    <property type="molecule type" value="Genomic_DNA"/>
</dbReference>
<accession>A0A8S5TYI4</accession>
<reference evidence="1" key="1">
    <citation type="journal article" date="2021" name="Proc. Natl. Acad. Sci. U.S.A.">
        <title>A Catalog of Tens of Thousands of Viruses from Human Metagenomes Reveals Hidden Associations with Chronic Diseases.</title>
        <authorList>
            <person name="Tisza M.J."/>
            <person name="Buck C.B."/>
        </authorList>
    </citation>
    <scope>NUCLEOTIDE SEQUENCE</scope>
    <source>
        <strain evidence="1">CtDsE1</strain>
    </source>
</reference>